<sequence>MEAFLGIPLIGGLFIIGMYYTPLALMLVLHIIGLVFAVKEARAKTGHVLGIVASTIGWIPIVGMILHILTATFLMVEASKDQ</sequence>
<feature type="transmembrane region" description="Helical" evidence="1">
    <location>
        <begin position="48"/>
        <end position="76"/>
    </location>
</feature>
<proteinExistence type="predicted"/>
<evidence type="ECO:0000313" key="2">
    <source>
        <dbReference type="EMBL" id="SDC25346.1"/>
    </source>
</evidence>
<feature type="transmembrane region" description="Helical" evidence="1">
    <location>
        <begin position="12"/>
        <end position="36"/>
    </location>
</feature>
<keyword evidence="3" id="KW-1185">Reference proteome</keyword>
<dbReference type="STRING" id="1464122.SAMN05421737_106178"/>
<evidence type="ECO:0000313" key="3">
    <source>
        <dbReference type="Proteomes" id="UP000242662"/>
    </source>
</evidence>
<accession>A0A1G6K4V1</accession>
<keyword evidence="1" id="KW-1133">Transmembrane helix</keyword>
<keyword evidence="1" id="KW-0472">Membrane</keyword>
<dbReference type="AlphaFoldDB" id="A0A1G6K4V1"/>
<gene>
    <name evidence="2" type="ORF">SAMN05421737_106178</name>
</gene>
<evidence type="ECO:0008006" key="4">
    <source>
        <dbReference type="Google" id="ProtNLM"/>
    </source>
</evidence>
<keyword evidence="1" id="KW-0812">Transmembrane</keyword>
<name>A0A1G6K4V1_9BACI</name>
<organism evidence="2 3">
    <name type="scientific">Shouchella lonarensis</name>
    <dbReference type="NCBI Taxonomy" id="1464122"/>
    <lineage>
        <taxon>Bacteria</taxon>
        <taxon>Bacillati</taxon>
        <taxon>Bacillota</taxon>
        <taxon>Bacilli</taxon>
        <taxon>Bacillales</taxon>
        <taxon>Bacillaceae</taxon>
        <taxon>Shouchella</taxon>
    </lineage>
</organism>
<dbReference type="EMBL" id="FMYM01000006">
    <property type="protein sequence ID" value="SDC25346.1"/>
    <property type="molecule type" value="Genomic_DNA"/>
</dbReference>
<reference evidence="3" key="1">
    <citation type="submission" date="2016-09" db="EMBL/GenBank/DDBJ databases">
        <authorList>
            <person name="Varghese N."/>
            <person name="Submissions S."/>
        </authorList>
    </citation>
    <scope>NUCLEOTIDE SEQUENCE [LARGE SCALE GENOMIC DNA]</scope>
    <source>
        <strain evidence="3">25nlg</strain>
    </source>
</reference>
<evidence type="ECO:0000256" key="1">
    <source>
        <dbReference type="SAM" id="Phobius"/>
    </source>
</evidence>
<protein>
    <recommendedName>
        <fullName evidence="4">DUF4190 domain-containing protein</fullName>
    </recommendedName>
</protein>
<dbReference type="Proteomes" id="UP000242662">
    <property type="component" value="Unassembled WGS sequence"/>
</dbReference>